<gene>
    <name evidence="1" type="ORF">HPB48_026838</name>
</gene>
<evidence type="ECO:0000313" key="2">
    <source>
        <dbReference type="Proteomes" id="UP000821853"/>
    </source>
</evidence>
<organism evidence="1 2">
    <name type="scientific">Haemaphysalis longicornis</name>
    <name type="common">Bush tick</name>
    <dbReference type="NCBI Taxonomy" id="44386"/>
    <lineage>
        <taxon>Eukaryota</taxon>
        <taxon>Metazoa</taxon>
        <taxon>Ecdysozoa</taxon>
        <taxon>Arthropoda</taxon>
        <taxon>Chelicerata</taxon>
        <taxon>Arachnida</taxon>
        <taxon>Acari</taxon>
        <taxon>Parasitiformes</taxon>
        <taxon>Ixodida</taxon>
        <taxon>Ixodoidea</taxon>
        <taxon>Ixodidae</taxon>
        <taxon>Haemaphysalinae</taxon>
        <taxon>Haemaphysalis</taxon>
    </lineage>
</organism>
<proteinExistence type="predicted"/>
<name>A0A9J6HBR6_HAELO</name>
<comment type="caution">
    <text evidence="1">The sequence shown here is derived from an EMBL/GenBank/DDBJ whole genome shotgun (WGS) entry which is preliminary data.</text>
</comment>
<dbReference type="VEuPathDB" id="VectorBase:HLOH_050977"/>
<dbReference type="AlphaFoldDB" id="A0A9J6HBR6"/>
<dbReference type="Proteomes" id="UP000821853">
    <property type="component" value="Unassembled WGS sequence"/>
</dbReference>
<dbReference type="EMBL" id="JABSTR010003228">
    <property type="protein sequence ID" value="KAH9384820.1"/>
    <property type="molecule type" value="Genomic_DNA"/>
</dbReference>
<accession>A0A9J6HBR6</accession>
<keyword evidence="2" id="KW-1185">Reference proteome</keyword>
<reference evidence="1 2" key="1">
    <citation type="journal article" date="2020" name="Cell">
        <title>Large-Scale Comparative Analyses of Tick Genomes Elucidate Their Genetic Diversity and Vector Capacities.</title>
        <authorList>
            <consortium name="Tick Genome and Microbiome Consortium (TIGMIC)"/>
            <person name="Jia N."/>
            <person name="Wang J."/>
            <person name="Shi W."/>
            <person name="Du L."/>
            <person name="Sun Y."/>
            <person name="Zhan W."/>
            <person name="Jiang J.F."/>
            <person name="Wang Q."/>
            <person name="Zhang B."/>
            <person name="Ji P."/>
            <person name="Bell-Sakyi L."/>
            <person name="Cui X.M."/>
            <person name="Yuan T.T."/>
            <person name="Jiang B.G."/>
            <person name="Yang W.F."/>
            <person name="Lam T.T."/>
            <person name="Chang Q.C."/>
            <person name="Ding S.J."/>
            <person name="Wang X.J."/>
            <person name="Zhu J.G."/>
            <person name="Ruan X.D."/>
            <person name="Zhao L."/>
            <person name="Wei J.T."/>
            <person name="Ye R.Z."/>
            <person name="Que T.C."/>
            <person name="Du C.H."/>
            <person name="Zhou Y.H."/>
            <person name="Cheng J.X."/>
            <person name="Dai P.F."/>
            <person name="Guo W.B."/>
            <person name="Han X.H."/>
            <person name="Huang E.J."/>
            <person name="Li L.F."/>
            <person name="Wei W."/>
            <person name="Gao Y.C."/>
            <person name="Liu J.Z."/>
            <person name="Shao H.Z."/>
            <person name="Wang X."/>
            <person name="Wang C.C."/>
            <person name="Yang T.C."/>
            <person name="Huo Q.B."/>
            <person name="Li W."/>
            <person name="Chen H.Y."/>
            <person name="Chen S.E."/>
            <person name="Zhou L.G."/>
            <person name="Ni X.B."/>
            <person name="Tian J.H."/>
            <person name="Sheng Y."/>
            <person name="Liu T."/>
            <person name="Pan Y.S."/>
            <person name="Xia L.Y."/>
            <person name="Li J."/>
            <person name="Zhao F."/>
            <person name="Cao W.C."/>
        </authorList>
    </citation>
    <scope>NUCLEOTIDE SEQUENCE [LARGE SCALE GENOMIC DNA]</scope>
    <source>
        <strain evidence="1">HaeL-2018</strain>
    </source>
</reference>
<sequence length="295" mass="32479">MDFDQLLGRTIAHPGLGKRCSAPDAARHRKPTLTHPVSELQPLRAPSAPRLPEIDYKILFRPRDGLRLASWSDRHITAGIQAASAIPEGAFNQQVVIQVQAVQNLIVASTPNAESVDALSDMTSIQLGVVNYTVLPDVKHFPGTIKGVIHRLDPGTTTEQLPYIIALTGPRIVQARMLGKSTSAVVTFEGSQVPFDIPAHRMHTRCHPYRRSIQCCTLCGDIGPRRDVCTTPDVTTCAHCHKRDPSQDRVCNRKCKLCGLAHPTVSKERRQKLCPPPPPIHVRERLASVEVLLPL</sequence>
<protein>
    <submittedName>
        <fullName evidence="1">Uncharacterized protein</fullName>
    </submittedName>
</protein>
<evidence type="ECO:0000313" key="1">
    <source>
        <dbReference type="EMBL" id="KAH9384820.1"/>
    </source>
</evidence>